<feature type="transmembrane region" description="Helical" evidence="9">
    <location>
        <begin position="7"/>
        <end position="29"/>
    </location>
</feature>
<dbReference type="GO" id="GO:0065002">
    <property type="term" value="P:intracellular protein transmembrane transport"/>
    <property type="evidence" value="ECO:0007669"/>
    <property type="project" value="UniProtKB-UniRule"/>
</dbReference>
<keyword evidence="6 9" id="KW-1133">Transmembrane helix</keyword>
<gene>
    <name evidence="9" type="primary">secD</name>
    <name evidence="12" type="ORF">SAMN02982927_00534</name>
</gene>
<evidence type="ECO:0000259" key="10">
    <source>
        <dbReference type="Pfam" id="PF02355"/>
    </source>
</evidence>
<dbReference type="GO" id="GO:0006605">
    <property type="term" value="P:protein targeting"/>
    <property type="evidence" value="ECO:0007669"/>
    <property type="project" value="UniProtKB-UniRule"/>
</dbReference>
<keyword evidence="4 9" id="KW-0812">Transmembrane</keyword>
<dbReference type="InterPro" id="IPR048634">
    <property type="entry name" value="SecD_SecF_C"/>
</dbReference>
<evidence type="ECO:0000256" key="8">
    <source>
        <dbReference type="ARBA" id="ARBA00023136"/>
    </source>
</evidence>
<evidence type="ECO:0000256" key="5">
    <source>
        <dbReference type="ARBA" id="ARBA00022927"/>
    </source>
</evidence>
<protein>
    <recommendedName>
        <fullName evidence="9">Protein translocase subunit SecD</fullName>
    </recommendedName>
</protein>
<dbReference type="InterPro" id="IPR022813">
    <property type="entry name" value="SecD/SecF_arch_bac"/>
</dbReference>
<dbReference type="Gene3D" id="3.30.70.3220">
    <property type="match status" value="1"/>
</dbReference>
<evidence type="ECO:0000256" key="7">
    <source>
        <dbReference type="ARBA" id="ARBA00023010"/>
    </source>
</evidence>
<dbReference type="SUPFAM" id="SSF82866">
    <property type="entry name" value="Multidrug efflux transporter AcrB transmembrane domain"/>
    <property type="match status" value="1"/>
</dbReference>
<dbReference type="Pfam" id="PF21760">
    <property type="entry name" value="SecD_1st"/>
    <property type="match status" value="1"/>
</dbReference>
<feature type="transmembrane region" description="Helical" evidence="9">
    <location>
        <begin position="384"/>
        <end position="407"/>
    </location>
</feature>
<dbReference type="AlphaFoldDB" id="A0A1I2NYF2"/>
<comment type="function">
    <text evidence="9">Part of the Sec protein translocase complex. Interacts with the SecYEG preprotein conducting channel. SecDF uses the proton motive force (PMF) to complete protein translocation after the ATP-dependent function of SecA.</text>
</comment>
<dbReference type="InterPro" id="IPR055344">
    <property type="entry name" value="SecD_SecF_C_bact"/>
</dbReference>
<reference evidence="13" key="1">
    <citation type="submission" date="2016-10" db="EMBL/GenBank/DDBJ databases">
        <authorList>
            <person name="Varghese N."/>
            <person name="Submissions S."/>
        </authorList>
    </citation>
    <scope>NUCLEOTIDE SEQUENCE [LARGE SCALE GENOMIC DNA]</scope>
    <source>
        <strain evidence="13">ATCC 700379</strain>
    </source>
</reference>
<keyword evidence="13" id="KW-1185">Reference proteome</keyword>
<organism evidence="12 13">
    <name type="scientific">Sporolactobacillus nakayamae</name>
    <dbReference type="NCBI Taxonomy" id="269670"/>
    <lineage>
        <taxon>Bacteria</taxon>
        <taxon>Bacillati</taxon>
        <taxon>Bacillota</taxon>
        <taxon>Bacilli</taxon>
        <taxon>Bacillales</taxon>
        <taxon>Sporolactobacillaceae</taxon>
        <taxon>Sporolactobacillus</taxon>
    </lineage>
</organism>
<dbReference type="InterPro" id="IPR005791">
    <property type="entry name" value="SecD"/>
</dbReference>
<evidence type="ECO:0000256" key="6">
    <source>
        <dbReference type="ARBA" id="ARBA00022989"/>
    </source>
</evidence>
<evidence type="ECO:0000259" key="11">
    <source>
        <dbReference type="Pfam" id="PF21760"/>
    </source>
</evidence>
<feature type="transmembrane region" description="Helical" evidence="9">
    <location>
        <begin position="313"/>
        <end position="334"/>
    </location>
</feature>
<feature type="transmembrane region" description="Helical" evidence="9">
    <location>
        <begin position="288"/>
        <end position="307"/>
    </location>
</feature>
<keyword evidence="5 9" id="KW-0653">Protein transport</keyword>
<dbReference type="InterPro" id="IPR048631">
    <property type="entry name" value="SecD_1st"/>
</dbReference>
<feature type="transmembrane region" description="Helical" evidence="9">
    <location>
        <begin position="261"/>
        <end position="281"/>
    </location>
</feature>
<dbReference type="GO" id="GO:0015450">
    <property type="term" value="F:protein-transporting ATPase activity"/>
    <property type="evidence" value="ECO:0007669"/>
    <property type="project" value="InterPro"/>
</dbReference>
<dbReference type="HAMAP" id="MF_01463_B">
    <property type="entry name" value="SecD_B"/>
    <property type="match status" value="1"/>
</dbReference>
<name>A0A1I2NYF2_9BACL</name>
<dbReference type="Gene3D" id="1.20.1640.10">
    <property type="entry name" value="Multidrug efflux transporter AcrB transmembrane domain"/>
    <property type="match status" value="1"/>
</dbReference>
<keyword evidence="7 9" id="KW-0811">Translocation</keyword>
<feature type="domain" description="Protein export membrane protein SecD/SecF C-terminal" evidence="10">
    <location>
        <begin position="245"/>
        <end position="407"/>
    </location>
</feature>
<evidence type="ECO:0000313" key="12">
    <source>
        <dbReference type="EMBL" id="SFG06657.1"/>
    </source>
</evidence>
<evidence type="ECO:0000256" key="1">
    <source>
        <dbReference type="ARBA" id="ARBA00004651"/>
    </source>
</evidence>
<feature type="transmembrane region" description="Helical" evidence="9">
    <location>
        <begin position="355"/>
        <end position="378"/>
    </location>
</feature>
<evidence type="ECO:0000256" key="2">
    <source>
        <dbReference type="ARBA" id="ARBA00022448"/>
    </source>
</evidence>
<keyword evidence="8 9" id="KW-0472">Membrane</keyword>
<evidence type="ECO:0000256" key="3">
    <source>
        <dbReference type="ARBA" id="ARBA00022475"/>
    </source>
</evidence>
<dbReference type="Proteomes" id="UP000198752">
    <property type="component" value="Unassembled WGS sequence"/>
</dbReference>
<evidence type="ECO:0000256" key="4">
    <source>
        <dbReference type="ARBA" id="ARBA00022692"/>
    </source>
</evidence>
<dbReference type="Pfam" id="PF02355">
    <property type="entry name" value="SecD_SecF_C"/>
    <property type="match status" value="1"/>
</dbReference>
<comment type="subcellular location">
    <subcellularLocation>
        <location evidence="1 9">Cell membrane</location>
        <topology evidence="1 9">Multi-pass membrane protein</topology>
    </subcellularLocation>
</comment>
<sequence length="434" mass="47230">MVKKGPIFSFFALLIVLGVIIGFAVNPIIHKVNLGLDLKGGFEVLYQVEPLKAGQKIDKDAMSNAVAAINKRINVLGVSEPNISIENGHRIRVQLPGVKNEKRARQLLSTTAKLEFRDYKDRLMLDGSDLKPGKAKVAFDQMNKPMVTLQLKDPKKFANVTKKIASYAPAGNNQLVIWMDYKKGDSYQKEVGKKNHKFISNPGVDQELNTSDVQISGSFTMQEATTLKDLLNSGSLPVRMVEKYSTSVGAQFGQDSMHETIYAGAIAVAVIMLFMLAFYRLGGLIANLTLVIYMVIVMAVFVGLQAVLTLPGIAAMILGIGMAVDANIITLERIKDELRGGKSVLSAFKAGNQRALPTVVDANLTTIIAAAVLFVLGVSAIKGFAVMLLISNVVTFLTSVYGARLLLGLLIHSRILNDHPWLFGVKRSDIRGTK</sequence>
<dbReference type="NCBIfam" id="TIGR00916">
    <property type="entry name" value="2A0604s01"/>
    <property type="match status" value="1"/>
</dbReference>
<evidence type="ECO:0000256" key="9">
    <source>
        <dbReference type="HAMAP-Rule" id="MF_01463"/>
    </source>
</evidence>
<comment type="similarity">
    <text evidence="9">Belongs to the SecD/SecF family. SecD subfamily.</text>
</comment>
<keyword evidence="3 9" id="KW-1003">Cell membrane</keyword>
<comment type="subunit">
    <text evidence="9">Forms a complex with SecF. Part of the essential Sec protein translocation apparatus which comprises SecA, SecYEG and auxiliary proteins SecDF. Other proteins may also be involved.</text>
</comment>
<keyword evidence="2 9" id="KW-0813">Transport</keyword>
<dbReference type="NCBIfam" id="TIGR01129">
    <property type="entry name" value="secD"/>
    <property type="match status" value="1"/>
</dbReference>
<dbReference type="GO" id="GO:0005886">
    <property type="term" value="C:plasma membrane"/>
    <property type="evidence" value="ECO:0007669"/>
    <property type="project" value="UniProtKB-SubCell"/>
</dbReference>
<dbReference type="STRING" id="269670.SAMN02982927_00534"/>
<evidence type="ECO:0000313" key="13">
    <source>
        <dbReference type="Proteomes" id="UP000198752"/>
    </source>
</evidence>
<accession>A0A1I2NYF2</accession>
<dbReference type="PANTHER" id="PTHR30081:SF1">
    <property type="entry name" value="PROTEIN TRANSLOCASE SUBUNIT SECD"/>
    <property type="match status" value="1"/>
</dbReference>
<dbReference type="PANTHER" id="PTHR30081">
    <property type="entry name" value="PROTEIN-EXPORT MEMBRANE PROTEIN SEC"/>
    <property type="match status" value="1"/>
</dbReference>
<dbReference type="GO" id="GO:0043952">
    <property type="term" value="P:protein transport by the Sec complex"/>
    <property type="evidence" value="ECO:0007669"/>
    <property type="project" value="UniProtKB-UniRule"/>
</dbReference>
<feature type="domain" description="Protein translocase subunit SecDF P1" evidence="11">
    <location>
        <begin position="62"/>
        <end position="120"/>
    </location>
</feature>
<dbReference type="EMBL" id="FOOY01000004">
    <property type="protein sequence ID" value="SFG06657.1"/>
    <property type="molecule type" value="Genomic_DNA"/>
</dbReference>
<proteinExistence type="inferred from homology"/>